<dbReference type="GO" id="GO:0005524">
    <property type="term" value="F:ATP binding"/>
    <property type="evidence" value="ECO:0007669"/>
    <property type="project" value="UniProtKB-UniRule"/>
</dbReference>
<dbReference type="GO" id="GO:0042245">
    <property type="term" value="P:RNA repair"/>
    <property type="evidence" value="ECO:0007669"/>
    <property type="project" value="UniProtKB-KW"/>
</dbReference>
<dbReference type="InterPro" id="IPR015329">
    <property type="entry name" value="tRNA_NucTransf2"/>
</dbReference>
<dbReference type="EC" id="2.7.7.72" evidence="10"/>
<evidence type="ECO:0000313" key="15">
    <source>
        <dbReference type="Proteomes" id="UP000002457"/>
    </source>
</evidence>
<feature type="binding site" evidence="10">
    <location>
        <position position="169"/>
    </location>
    <ligand>
        <name>CTP</name>
        <dbReference type="ChEBI" id="CHEBI:37563"/>
    </ligand>
</feature>
<dbReference type="Gene3D" id="3.30.460.10">
    <property type="entry name" value="Beta Polymerase, domain 2"/>
    <property type="match status" value="1"/>
</dbReference>
<keyword evidence="2 10" id="KW-0819">tRNA processing</keyword>
<dbReference type="SUPFAM" id="SSF55003">
    <property type="entry name" value="PAP/Archaeal CCA-adding enzyme, C-terminal domain"/>
    <property type="match status" value="1"/>
</dbReference>
<evidence type="ECO:0000256" key="1">
    <source>
        <dbReference type="ARBA" id="ARBA00022679"/>
    </source>
</evidence>
<keyword evidence="8 10" id="KW-0460">Magnesium</keyword>
<dbReference type="InterPro" id="IPR042090">
    <property type="entry name" value="CCA_tRNA_nucleotrans_2"/>
</dbReference>
<evidence type="ECO:0000256" key="7">
    <source>
        <dbReference type="ARBA" id="ARBA00022840"/>
    </source>
</evidence>
<feature type="binding site" evidence="10">
    <location>
        <position position="169"/>
    </location>
    <ligand>
        <name>ATP</name>
        <dbReference type="ChEBI" id="CHEBI:30616"/>
    </ligand>
</feature>
<gene>
    <name evidence="10" type="primary">cca</name>
    <name evidence="14" type="ordered locus">Mpal_0013</name>
</gene>
<keyword evidence="5 10" id="KW-0547">Nucleotide-binding</keyword>
<evidence type="ECO:0000259" key="11">
    <source>
        <dbReference type="Pfam" id="PF01909"/>
    </source>
</evidence>
<dbReference type="InterPro" id="IPR048833">
    <property type="entry name" value="CAA_C"/>
</dbReference>
<evidence type="ECO:0000259" key="12">
    <source>
        <dbReference type="Pfam" id="PF09249"/>
    </source>
</evidence>
<dbReference type="InterPro" id="IPR011068">
    <property type="entry name" value="NuclTrfase_I-like_C"/>
</dbReference>
<dbReference type="PANTHER" id="PTHR39643">
    <property type="entry name" value="CCA-ADDING ENZYME"/>
    <property type="match status" value="1"/>
</dbReference>
<dbReference type="GeneID" id="7270125"/>
<evidence type="ECO:0000256" key="2">
    <source>
        <dbReference type="ARBA" id="ARBA00022694"/>
    </source>
</evidence>
<dbReference type="Pfam" id="PF21133">
    <property type="entry name" value="CAA_C"/>
    <property type="match status" value="1"/>
</dbReference>
<dbReference type="AlphaFoldDB" id="B8GHT9"/>
<evidence type="ECO:0000256" key="5">
    <source>
        <dbReference type="ARBA" id="ARBA00022741"/>
    </source>
</evidence>
<dbReference type="Gene3D" id="3.30.70.1550">
    <property type="entry name" value="Archaeal tRNA CCA-adding enzyme catalytic domain"/>
    <property type="match status" value="1"/>
</dbReference>
<protein>
    <recommendedName>
        <fullName evidence="10">CCA-adding enzyme</fullName>
        <ecNumber evidence="10">2.7.7.72</ecNumber>
    </recommendedName>
    <alternativeName>
        <fullName evidence="10">CCA tRNA nucleotidyltransferase</fullName>
    </alternativeName>
    <alternativeName>
        <fullName evidence="10">tRNA CCA-pyrophosphorylase</fullName>
    </alternativeName>
    <alternativeName>
        <fullName evidence="10">tRNA adenylyl-/cytidylyl- transferase</fullName>
    </alternativeName>
    <alternativeName>
        <fullName evidence="10">tRNA nucleotidyltransferase</fullName>
    </alternativeName>
    <alternativeName>
        <fullName evidence="10">tRNA-NT</fullName>
    </alternativeName>
</protein>
<feature type="domain" description="Polymerase nucleotidyl transferase" evidence="11">
    <location>
        <begin position="47"/>
        <end position="141"/>
    </location>
</feature>
<keyword evidence="1 10" id="KW-0808">Transferase</keyword>
<keyword evidence="3 10" id="KW-0548">Nucleotidyltransferase</keyword>
<feature type="binding site" evidence="10">
    <location>
        <position position="141"/>
    </location>
    <ligand>
        <name>ATP</name>
        <dbReference type="ChEBI" id="CHEBI:30616"/>
    </ligand>
</feature>
<evidence type="ECO:0000256" key="9">
    <source>
        <dbReference type="ARBA" id="ARBA00022884"/>
    </source>
</evidence>
<feature type="domain" description="tRNA nucleotidyltransferase substrate binding" evidence="12">
    <location>
        <begin position="154"/>
        <end position="263"/>
    </location>
</feature>
<organism evidence="14 15">
    <name type="scientific">Methanosphaerula palustris (strain ATCC BAA-1556 / DSM 19958 / E1-9c)</name>
    <dbReference type="NCBI Taxonomy" id="521011"/>
    <lineage>
        <taxon>Archaea</taxon>
        <taxon>Methanobacteriati</taxon>
        <taxon>Methanobacteriota</taxon>
        <taxon>Stenosarchaea group</taxon>
        <taxon>Methanomicrobia</taxon>
        <taxon>Methanomicrobiales</taxon>
        <taxon>Methanoregulaceae</taxon>
        <taxon>Methanosphaerula</taxon>
    </lineage>
</organism>
<dbReference type="GO" id="GO:0000287">
    <property type="term" value="F:magnesium ion binding"/>
    <property type="evidence" value="ECO:0007669"/>
    <property type="project" value="UniProtKB-UniRule"/>
</dbReference>
<dbReference type="PIRSF" id="PIRSF005335">
    <property type="entry name" value="CCA_arch"/>
    <property type="match status" value="1"/>
</dbReference>
<dbReference type="SUPFAM" id="SSF81301">
    <property type="entry name" value="Nucleotidyltransferase"/>
    <property type="match status" value="1"/>
</dbReference>
<dbReference type="PANTHER" id="PTHR39643:SF1">
    <property type="entry name" value="CCA-ADDING ENZYME"/>
    <property type="match status" value="1"/>
</dbReference>
<feature type="binding site" evidence="10">
    <location>
        <position position="65"/>
    </location>
    <ligand>
        <name>Mg(2+)</name>
        <dbReference type="ChEBI" id="CHEBI:18420"/>
    </ligand>
</feature>
<evidence type="ECO:0000313" key="14">
    <source>
        <dbReference type="EMBL" id="ACL15409.1"/>
    </source>
</evidence>
<dbReference type="GO" id="GO:0004810">
    <property type="term" value="F:CCA tRNA nucleotidyltransferase activity"/>
    <property type="evidence" value="ECO:0007669"/>
    <property type="project" value="UniProtKB-UniRule"/>
</dbReference>
<evidence type="ECO:0000256" key="4">
    <source>
        <dbReference type="ARBA" id="ARBA00022723"/>
    </source>
</evidence>
<dbReference type="GO" id="GO:0001680">
    <property type="term" value="P:tRNA 3'-terminal CCA addition"/>
    <property type="evidence" value="ECO:0007669"/>
    <property type="project" value="UniProtKB-UniRule"/>
</dbReference>
<dbReference type="SUPFAM" id="SSF81631">
    <property type="entry name" value="PAP/OAS1 substrate-binding domain"/>
    <property type="match status" value="1"/>
</dbReference>
<dbReference type="InterPro" id="IPR002934">
    <property type="entry name" value="Polymerase_NTP_transf_dom"/>
</dbReference>
<feature type="binding site" evidence="10">
    <location>
        <position position="141"/>
    </location>
    <ligand>
        <name>CTP</name>
        <dbReference type="ChEBI" id="CHEBI:37563"/>
    </ligand>
</feature>
<dbReference type="InterPro" id="IPR008229">
    <property type="entry name" value="CCA-adding_arc"/>
</dbReference>
<proteinExistence type="inferred from homology"/>
<dbReference type="HOGENOM" id="CLU_044679_1_0_2"/>
<dbReference type="Pfam" id="PF09249">
    <property type="entry name" value="tRNA_NucTransf2"/>
    <property type="match status" value="1"/>
</dbReference>
<dbReference type="GO" id="GO:0000049">
    <property type="term" value="F:tRNA binding"/>
    <property type="evidence" value="ECO:0007669"/>
    <property type="project" value="UniProtKB-UniRule"/>
</dbReference>
<dbReference type="GO" id="GO:0160016">
    <property type="term" value="F:CCACCA tRNA nucleotidyltransferase activity"/>
    <property type="evidence" value="ECO:0007669"/>
    <property type="project" value="RHEA"/>
</dbReference>
<dbReference type="HAMAP" id="MF_01264">
    <property type="entry name" value="CCA_arch"/>
    <property type="match status" value="1"/>
</dbReference>
<feature type="binding site" evidence="10">
    <location>
        <position position="54"/>
    </location>
    <ligand>
        <name>CTP</name>
        <dbReference type="ChEBI" id="CHEBI:37563"/>
    </ligand>
</feature>
<evidence type="ECO:0000256" key="10">
    <source>
        <dbReference type="HAMAP-Rule" id="MF_01264"/>
    </source>
</evidence>
<evidence type="ECO:0000256" key="6">
    <source>
        <dbReference type="ARBA" id="ARBA00022800"/>
    </source>
</evidence>
<feature type="binding site" evidence="10">
    <location>
        <position position="51"/>
    </location>
    <ligand>
        <name>CTP</name>
        <dbReference type="ChEBI" id="CHEBI:37563"/>
    </ligand>
</feature>
<keyword evidence="6 10" id="KW-0692">RNA repair</keyword>
<dbReference type="RefSeq" id="WP_012616728.1">
    <property type="nucleotide sequence ID" value="NC_011832.1"/>
</dbReference>
<dbReference type="STRING" id="521011.Mpal_0013"/>
<feature type="binding site" evidence="10">
    <location>
        <position position="160"/>
    </location>
    <ligand>
        <name>CTP</name>
        <dbReference type="ChEBI" id="CHEBI:37563"/>
    </ligand>
</feature>
<feature type="binding site" evidence="10">
    <location>
        <position position="54"/>
    </location>
    <ligand>
        <name>ATP</name>
        <dbReference type="ChEBI" id="CHEBI:30616"/>
    </ligand>
</feature>
<keyword evidence="15" id="KW-1185">Reference proteome</keyword>
<dbReference type="CDD" id="cd05400">
    <property type="entry name" value="NT_2-5OAS_ClassI-CCAase"/>
    <property type="match status" value="1"/>
</dbReference>
<comment type="catalytic activity">
    <reaction evidence="10">
        <text>a tRNA with a 3' CCA end + 2 CTP + ATP = a tRNA with a 3' CCACCA end + 3 diphosphate</text>
        <dbReference type="Rhea" id="RHEA:76235"/>
        <dbReference type="Rhea" id="RHEA-COMP:10468"/>
        <dbReference type="Rhea" id="RHEA-COMP:18655"/>
        <dbReference type="ChEBI" id="CHEBI:30616"/>
        <dbReference type="ChEBI" id="CHEBI:33019"/>
        <dbReference type="ChEBI" id="CHEBI:37563"/>
        <dbReference type="ChEBI" id="CHEBI:83071"/>
        <dbReference type="ChEBI" id="CHEBI:195187"/>
    </reaction>
</comment>
<accession>B8GHT9</accession>
<name>B8GHT9_METPE</name>
<sequence length="465" mass="51493">MNEEEIQPVLARVIERIRPEAEEVAAIWQVADRLIAAVIASGAAEPMVVGSVARSTFVRGDRDLDLFMLFPPDLPREALEGQGLGLARSLADQFGGNYQEKYAEHPYINTTIDGIDVDLVPCYKVTSATAIQSAVDRTPFHTRYVIARIGNLADDVLLLKQFAKACGVYGSDQMTEGFAGYLCELLVLHYGGFLQVMAAAAGWRSRTVIDLEQHATKTFDEPLVVVDPVDPNRNVSASVSLSRMFEFVEMARGFLEHPGEEFFVIPDPEQISREDLSAALEVRGTCLCAVTFATPPFIEDVVVPQLRRSLDGTCHLLERSGFMVNRADACMGEEQCLLLFELLAPSVARVRRHIGPPLSSRDNAEKFQKKYSDPSLSITGPYIEDGRYVVEVLRQFTTPETLLGSELLLTVSHGKHVRRSLKKGWQVRLGDDCWSEEFGCFFNAFMNASSPLVRLLKRGADGGQD</sequence>
<feature type="domain" description="CCA-adding enzyme C-terminal" evidence="13">
    <location>
        <begin position="283"/>
        <end position="429"/>
    </location>
</feature>
<keyword evidence="4 10" id="KW-0479">Metal-binding</keyword>
<feature type="binding site" evidence="10">
    <location>
        <position position="160"/>
    </location>
    <ligand>
        <name>ATP</name>
        <dbReference type="ChEBI" id="CHEBI:30616"/>
    </ligand>
</feature>
<keyword evidence="9 10" id="KW-0694">RNA-binding</keyword>
<dbReference type="InterPro" id="IPR006116">
    <property type="entry name" value="NT_2-5OAS_ClassI-CCAase"/>
</dbReference>
<comment type="miscellaneous">
    <text evidence="10">A single active site specifically recognizes both ATP and CTP and is responsible for their addition.</text>
</comment>
<dbReference type="Gene3D" id="3.30.70.590">
    <property type="entry name" value="Poly(A) polymerase predicted RNA binding domain"/>
    <property type="match status" value="1"/>
</dbReference>
<evidence type="ECO:0000256" key="8">
    <source>
        <dbReference type="ARBA" id="ARBA00022842"/>
    </source>
</evidence>
<comment type="cofactor">
    <cofactor evidence="10">
        <name>Mg(2+)</name>
        <dbReference type="ChEBI" id="CHEBI:18420"/>
    </cofactor>
</comment>
<comment type="function">
    <text evidence="10">Catalyzes the addition and repair of the essential 3'-terminal CCA sequence in tRNAs without using a nucleic acid template. Adds these three nucleotides in the order of C, C, and A to the tRNA nucleotide-73, using CTP and ATP as substrates and producing inorganic pyrophosphate. tRNA 3'-terminal CCA addition is required both for tRNA processing and repair. Also involved in tRNA surveillance by mediating tandem CCA addition to generate a CCACCA at the 3' terminus of unstable tRNAs. While stable tRNAs receive only 3'-terminal CCA, unstable tRNAs are marked with CCACCA and rapidly degraded.</text>
</comment>
<comment type="similarity">
    <text evidence="10">Belongs to the tRNA nucleotidyltransferase/poly(A) polymerase family. Archaeal CCA-adding enzyme subfamily.</text>
</comment>
<feature type="binding site" evidence="10">
    <location>
        <position position="63"/>
    </location>
    <ligand>
        <name>Mg(2+)</name>
        <dbReference type="ChEBI" id="CHEBI:18420"/>
    </ligand>
</feature>
<reference evidence="14 15" key="1">
    <citation type="journal article" date="2015" name="Genome Announc.">
        <title>Complete Genome Sequence of Methanosphaerula palustris E1-9CT, a Hydrogenotrophic Methanogen Isolated from a Minerotrophic Fen Peatland.</title>
        <authorList>
            <person name="Cadillo-Quiroz H."/>
            <person name="Browne P."/>
            <person name="Kyrpides N."/>
            <person name="Woyke T."/>
            <person name="Goodwin L."/>
            <person name="Detter C."/>
            <person name="Yavitt J.B."/>
            <person name="Zinder S.H."/>
        </authorList>
    </citation>
    <scope>NUCLEOTIDE SEQUENCE [LARGE SCALE GENOMIC DNA]</scope>
    <source>
        <strain evidence="15">ATCC BAA-1556 / DSM 19958 / E1-9c</strain>
    </source>
</reference>
<dbReference type="EMBL" id="CP001338">
    <property type="protein sequence ID" value="ACL15409.1"/>
    <property type="molecule type" value="Genomic_DNA"/>
</dbReference>
<keyword evidence="7 10" id="KW-0067">ATP-binding</keyword>
<comment type="catalytic activity">
    <reaction evidence="10">
        <text>a tRNA precursor + 2 CTP + ATP = a tRNA with a 3' CCA end + 3 diphosphate</text>
        <dbReference type="Rhea" id="RHEA:14433"/>
        <dbReference type="Rhea" id="RHEA-COMP:10465"/>
        <dbReference type="Rhea" id="RHEA-COMP:10468"/>
        <dbReference type="ChEBI" id="CHEBI:30616"/>
        <dbReference type="ChEBI" id="CHEBI:33019"/>
        <dbReference type="ChEBI" id="CHEBI:37563"/>
        <dbReference type="ChEBI" id="CHEBI:74896"/>
        <dbReference type="ChEBI" id="CHEBI:83071"/>
        <dbReference type="EC" id="2.7.7.72"/>
    </reaction>
</comment>
<dbReference type="NCBIfam" id="TIGR03671">
    <property type="entry name" value="cca_archaeal"/>
    <property type="match status" value="1"/>
</dbReference>
<dbReference type="Pfam" id="PF01909">
    <property type="entry name" value="NTP_transf_2"/>
    <property type="match status" value="1"/>
</dbReference>
<dbReference type="Proteomes" id="UP000002457">
    <property type="component" value="Chromosome"/>
</dbReference>
<feature type="binding site" evidence="10">
    <location>
        <position position="118"/>
    </location>
    <ligand>
        <name>Mg(2+)</name>
        <dbReference type="ChEBI" id="CHEBI:18420"/>
    </ligand>
</feature>
<dbReference type="InterPro" id="IPR043519">
    <property type="entry name" value="NT_sf"/>
</dbReference>
<comment type="subunit">
    <text evidence="10">Homodimer.</text>
</comment>
<evidence type="ECO:0000259" key="13">
    <source>
        <dbReference type="Pfam" id="PF21133"/>
    </source>
</evidence>
<dbReference type="KEGG" id="mpl:Mpal_0013"/>
<dbReference type="Gene3D" id="1.10.1410.30">
    <property type="entry name" value="CCA tRNA nucleotidyltransferase, domain 2"/>
    <property type="match status" value="1"/>
</dbReference>
<evidence type="ECO:0000256" key="3">
    <source>
        <dbReference type="ARBA" id="ARBA00022695"/>
    </source>
</evidence>
<dbReference type="eggNOG" id="arCOG04249">
    <property type="taxonomic scope" value="Archaea"/>
</dbReference>
<feature type="binding site" evidence="10">
    <location>
        <position position="51"/>
    </location>
    <ligand>
        <name>ATP</name>
        <dbReference type="ChEBI" id="CHEBI:30616"/>
    </ligand>
</feature>